<dbReference type="AlphaFoldDB" id="A0A9X1N7A1"/>
<dbReference type="GO" id="GO:0071111">
    <property type="term" value="F:cyclic-guanylate-specific phosphodiesterase activity"/>
    <property type="evidence" value="ECO:0007669"/>
    <property type="project" value="InterPro"/>
</dbReference>
<dbReference type="NCBIfam" id="TIGR00254">
    <property type="entry name" value="GGDEF"/>
    <property type="match status" value="1"/>
</dbReference>
<dbReference type="InterPro" id="IPR029016">
    <property type="entry name" value="GAF-like_dom_sf"/>
</dbReference>
<dbReference type="PROSITE" id="PS50883">
    <property type="entry name" value="EAL"/>
    <property type="match status" value="1"/>
</dbReference>
<keyword evidence="5" id="KW-1185">Reference proteome</keyword>
<keyword evidence="1" id="KW-0812">Transmembrane</keyword>
<keyword evidence="1" id="KW-1133">Transmembrane helix</keyword>
<dbReference type="Proteomes" id="UP001138997">
    <property type="component" value="Unassembled WGS sequence"/>
</dbReference>
<feature type="transmembrane region" description="Helical" evidence="1">
    <location>
        <begin position="150"/>
        <end position="169"/>
    </location>
</feature>
<dbReference type="InterPro" id="IPR050706">
    <property type="entry name" value="Cyclic-di-GMP_PDE-like"/>
</dbReference>
<dbReference type="SUPFAM" id="SSF55073">
    <property type="entry name" value="Nucleotide cyclase"/>
    <property type="match status" value="1"/>
</dbReference>
<dbReference type="Gene3D" id="3.30.70.270">
    <property type="match status" value="1"/>
</dbReference>
<evidence type="ECO:0000313" key="4">
    <source>
        <dbReference type="EMBL" id="MCD5309722.1"/>
    </source>
</evidence>
<reference evidence="4" key="1">
    <citation type="submission" date="2021-11" db="EMBL/GenBank/DDBJ databases">
        <title>Streptomyces corallinus and Kineosporia corallina sp. nov., two new coral-derived marine actinobacteria.</title>
        <authorList>
            <person name="Buangrab K."/>
            <person name="Sutthacheep M."/>
            <person name="Yeemin T."/>
            <person name="Harunari E."/>
            <person name="Igarashi Y."/>
            <person name="Sripreechasak P."/>
            <person name="Kanchanasin P."/>
            <person name="Tanasupawat S."/>
            <person name="Phongsopitanun W."/>
        </authorList>
    </citation>
    <scope>NUCLEOTIDE SEQUENCE</scope>
    <source>
        <strain evidence="4">JCM 31032</strain>
    </source>
</reference>
<dbReference type="SMART" id="SM00052">
    <property type="entry name" value="EAL"/>
    <property type="match status" value="1"/>
</dbReference>
<evidence type="ECO:0000256" key="1">
    <source>
        <dbReference type="SAM" id="Phobius"/>
    </source>
</evidence>
<feature type="transmembrane region" description="Helical" evidence="1">
    <location>
        <begin position="72"/>
        <end position="88"/>
    </location>
</feature>
<feature type="transmembrane region" description="Helical" evidence="1">
    <location>
        <begin position="209"/>
        <end position="228"/>
    </location>
</feature>
<dbReference type="InterPro" id="IPR043128">
    <property type="entry name" value="Rev_trsase/Diguanyl_cyclase"/>
</dbReference>
<proteinExistence type="predicted"/>
<evidence type="ECO:0000313" key="5">
    <source>
        <dbReference type="Proteomes" id="UP001138997"/>
    </source>
</evidence>
<dbReference type="CDD" id="cd01948">
    <property type="entry name" value="EAL"/>
    <property type="match status" value="1"/>
</dbReference>
<dbReference type="InterPro" id="IPR000160">
    <property type="entry name" value="GGDEF_dom"/>
</dbReference>
<dbReference type="InterPro" id="IPR001633">
    <property type="entry name" value="EAL_dom"/>
</dbReference>
<dbReference type="InterPro" id="IPR029787">
    <property type="entry name" value="Nucleotide_cyclase"/>
</dbReference>
<feature type="transmembrane region" description="Helical" evidence="1">
    <location>
        <begin position="116"/>
        <end position="138"/>
    </location>
</feature>
<dbReference type="PROSITE" id="PS50887">
    <property type="entry name" value="GGDEF"/>
    <property type="match status" value="1"/>
</dbReference>
<dbReference type="Gene3D" id="3.30.450.40">
    <property type="match status" value="1"/>
</dbReference>
<name>A0A9X1N7A1_9ACTN</name>
<dbReference type="InterPro" id="IPR003018">
    <property type="entry name" value="GAF"/>
</dbReference>
<sequence>MGHLWVTTKRPATRWALPVAAVVVLLAGLVPLFLPRPDALAGVSTLPWWAFALAFAAAEVCGLNLEVRGRRYSIALSGIPLAAGLYLSDPGSLLLGRLAGTLLIGAWYRRHTPLTLVTNAVAVTAGTTVAELLFRSLVLHHPLLSYPGRVLTLVAVVGAVLAEIGLLLWVHRAFDAGARLLARAVVAGVLGAAIGLIPALWIIHGEPLVTGAVLGPGLVLGFGAFASLSERHHRLRRMYELSDALAHAPDPARAIPLVLERSAQLLRAEHVELMLSDALPANRPSPGPRMWMRRAGRIIGPRTPGADLLERTPGRGELLAPLRNGGQTIGHLLVGERGDGVRGFVTSDLNTLQAVAERVAVALGNGHLLERLQFEARHDELTGLPNRLDFRAQLDESVEDLLAGGRQCTVMLLDFNGFKAINDTLGHQAGDQLLRELAGRFGQVAGKGVTIARLGGDEFAVLAPGMGDGAARALARRLLSAFDEPVRLAGNELRAGGSLGVAIGPEHGSTGAELLGRADVAMYVAKAGGGGYRMFTRSMDLPGEQVHTLAVALTEALRDGQIQIAVQPMVDLVNGQVHALEALARWHHPELGEVPPEDFFAAAERSGQVVELSRRVLDQALAAARQWQEAGQQVRVAINLAPGWLADPSLPGQIRSALARHGLSADVLSLEVAESDVIDEPEMLLALTRLHEMGARLSVDDFGTGYSSLTFVSRLPVDQIKIHQSFVQQLRADGRARAVVQSIIDLGRNLGLEVVAEGVIDAYTRIELKRMGCRFGQGYYFDAPMPVQELSWPTGRRPAGPAAWLDRPVPLQSDRVVGSLDTLAECAPTKTLPPSLP</sequence>
<dbReference type="SMART" id="SM00267">
    <property type="entry name" value="GGDEF"/>
    <property type="match status" value="1"/>
</dbReference>
<evidence type="ECO:0000259" key="3">
    <source>
        <dbReference type="PROSITE" id="PS50887"/>
    </source>
</evidence>
<feature type="domain" description="EAL" evidence="2">
    <location>
        <begin position="546"/>
        <end position="798"/>
    </location>
</feature>
<dbReference type="PANTHER" id="PTHR33121">
    <property type="entry name" value="CYCLIC DI-GMP PHOSPHODIESTERASE PDEF"/>
    <property type="match status" value="1"/>
</dbReference>
<keyword evidence="1" id="KW-0472">Membrane</keyword>
<evidence type="ECO:0000259" key="2">
    <source>
        <dbReference type="PROSITE" id="PS50883"/>
    </source>
</evidence>
<protein>
    <submittedName>
        <fullName evidence="4">EAL domain-containing protein</fullName>
    </submittedName>
</protein>
<feature type="domain" description="GGDEF" evidence="3">
    <location>
        <begin position="406"/>
        <end position="538"/>
    </location>
</feature>
<comment type="caution">
    <text evidence="4">The sequence shown here is derived from an EMBL/GenBank/DDBJ whole genome shotgun (WGS) entry which is preliminary data.</text>
</comment>
<dbReference type="InterPro" id="IPR035919">
    <property type="entry name" value="EAL_sf"/>
</dbReference>
<feature type="transmembrane region" description="Helical" evidence="1">
    <location>
        <begin position="46"/>
        <end position="65"/>
    </location>
</feature>
<dbReference type="Pfam" id="PF00563">
    <property type="entry name" value="EAL"/>
    <property type="match status" value="1"/>
</dbReference>
<dbReference type="Gene3D" id="3.20.20.450">
    <property type="entry name" value="EAL domain"/>
    <property type="match status" value="1"/>
</dbReference>
<organism evidence="4 5">
    <name type="scientific">Kineosporia babensis</name>
    <dbReference type="NCBI Taxonomy" id="499548"/>
    <lineage>
        <taxon>Bacteria</taxon>
        <taxon>Bacillati</taxon>
        <taxon>Actinomycetota</taxon>
        <taxon>Actinomycetes</taxon>
        <taxon>Kineosporiales</taxon>
        <taxon>Kineosporiaceae</taxon>
        <taxon>Kineosporia</taxon>
    </lineage>
</organism>
<dbReference type="SUPFAM" id="SSF55781">
    <property type="entry name" value="GAF domain-like"/>
    <property type="match status" value="1"/>
</dbReference>
<dbReference type="SUPFAM" id="SSF141868">
    <property type="entry name" value="EAL domain-like"/>
    <property type="match status" value="1"/>
</dbReference>
<feature type="transmembrane region" description="Helical" evidence="1">
    <location>
        <begin position="181"/>
        <end position="203"/>
    </location>
</feature>
<dbReference type="CDD" id="cd01949">
    <property type="entry name" value="GGDEF"/>
    <property type="match status" value="1"/>
</dbReference>
<accession>A0A9X1N7A1</accession>
<dbReference type="SMART" id="SM00065">
    <property type="entry name" value="GAF"/>
    <property type="match status" value="1"/>
</dbReference>
<feature type="transmembrane region" description="Helical" evidence="1">
    <location>
        <begin position="12"/>
        <end position="34"/>
    </location>
</feature>
<dbReference type="PANTHER" id="PTHR33121:SF70">
    <property type="entry name" value="SIGNALING PROTEIN YKOW"/>
    <property type="match status" value="1"/>
</dbReference>
<dbReference type="RefSeq" id="WP_231438641.1">
    <property type="nucleotide sequence ID" value="NZ_JAJOMB010000001.1"/>
</dbReference>
<dbReference type="Pfam" id="PF00990">
    <property type="entry name" value="GGDEF"/>
    <property type="match status" value="1"/>
</dbReference>
<gene>
    <name evidence="4" type="ORF">LR394_02355</name>
</gene>
<dbReference type="EMBL" id="JAJOMB010000001">
    <property type="protein sequence ID" value="MCD5309722.1"/>
    <property type="molecule type" value="Genomic_DNA"/>
</dbReference>